<dbReference type="PANTHER" id="PTHR42081:SF2">
    <property type="entry name" value="NIPPED-B-LIKE PROTEIN B"/>
    <property type="match status" value="1"/>
</dbReference>
<feature type="region of interest" description="Disordered" evidence="1">
    <location>
        <begin position="414"/>
        <end position="452"/>
    </location>
</feature>
<evidence type="ECO:0000256" key="1">
    <source>
        <dbReference type="SAM" id="MobiDB-lite"/>
    </source>
</evidence>
<dbReference type="InterPro" id="IPR058348">
    <property type="entry name" value="DUF8035"/>
</dbReference>
<evidence type="ECO:0000313" key="3">
    <source>
        <dbReference type="EMBL" id="KAJ9150864.1"/>
    </source>
</evidence>
<gene>
    <name evidence="3" type="ORF">NKR23_g3546</name>
</gene>
<proteinExistence type="predicted"/>
<feature type="region of interest" description="Disordered" evidence="1">
    <location>
        <begin position="254"/>
        <end position="289"/>
    </location>
</feature>
<dbReference type="Proteomes" id="UP001174694">
    <property type="component" value="Unassembled WGS sequence"/>
</dbReference>
<dbReference type="AlphaFoldDB" id="A0AA38S573"/>
<evidence type="ECO:0000259" key="2">
    <source>
        <dbReference type="Pfam" id="PF26118"/>
    </source>
</evidence>
<feature type="domain" description="DUF8035" evidence="2">
    <location>
        <begin position="525"/>
        <end position="576"/>
    </location>
</feature>
<name>A0AA38S573_9PEZI</name>
<protein>
    <submittedName>
        <fullName evidence="3">Nipped-B-like protein B</fullName>
    </submittedName>
</protein>
<reference evidence="3" key="1">
    <citation type="submission" date="2022-07" db="EMBL/GenBank/DDBJ databases">
        <title>Fungi with potential for degradation of polypropylene.</title>
        <authorList>
            <person name="Gostincar C."/>
        </authorList>
    </citation>
    <scope>NUCLEOTIDE SEQUENCE</scope>
    <source>
        <strain evidence="3">EXF-13308</strain>
    </source>
</reference>
<feature type="compositionally biased region" description="Polar residues" evidence="1">
    <location>
        <begin position="417"/>
        <end position="428"/>
    </location>
</feature>
<organism evidence="3 4">
    <name type="scientific">Pleurostoma richardsiae</name>
    <dbReference type="NCBI Taxonomy" id="41990"/>
    <lineage>
        <taxon>Eukaryota</taxon>
        <taxon>Fungi</taxon>
        <taxon>Dikarya</taxon>
        <taxon>Ascomycota</taxon>
        <taxon>Pezizomycotina</taxon>
        <taxon>Sordariomycetes</taxon>
        <taxon>Sordariomycetidae</taxon>
        <taxon>Calosphaeriales</taxon>
        <taxon>Pleurostomataceae</taxon>
        <taxon>Pleurostoma</taxon>
    </lineage>
</organism>
<keyword evidence="4" id="KW-1185">Reference proteome</keyword>
<sequence>MTAGSASASSIAAVDASARDLYRRARSLHPELTSVATVVRSLHTVLKHLRAEVEDPDSLLNSRQHETSVYARQLTPIIHDCDFTLGRLGTLLDRCGGGGGGGGGDRNLRCDASEGLAVQPRPSATGADAEDHEITLIRTELENHTTNIDAFLNTVQLHNPTRSHASLDLDHADARQLHAIKDKVDVIAARLSNRRGSAGSSDADEDMWQQFRAELVSEGFSGDVLQKNKEILRAYIRELDAHGLLDSGSPPSVRGHTSYIVPPSAANPAIEPLRRGHDVSPKEMVPNMDNEKFMPSLKYERRQPELGPRCSAAHADHIPQASPPLPPPTQQQQQQLLQAPYHRRPIPSALEQSQVNGSLCRRYSSDSDLESSFSQPLALMSTRDLIAFDDHEAEQIVARMGHLHLSPSLQPPLIQSTYSVSPGASPNNGRYLPAPSHYPSPLPPAPDQTLSTSPQTQALLGVSPRYVPPLPPYTSPIYHPATMTPPPAYGSSPTVASAPVNLPAIHQSRSRLAPDSHGMDIPLNATWTRIRRALVSPEVLEKAGVRYEARPDFVAILGILNREQIAEYARLSAETKGSEELGSDSDALWDESDTSDDDLKRYSQVRYGAAKEYHPAQDEKGGDRGTEEKGTKVYPVIVPPPTDNKTSPASTVAPKPILKNQNTHRVRFDADGPREISSTDDVSRERSPSSRDERNGERDRHGRNRQHEDKYARRRERDRDHERGDRENQRDRVRDRESDGRRDHHGHYKHRGSDRERDRDRDRDWDRDRDRDRDRERSSTSDDRRDDRRRIRKSVWGETIGAVGIGGAAASLLSVLTEAAAGL</sequence>
<feature type="compositionally biased region" description="Acidic residues" evidence="1">
    <location>
        <begin position="581"/>
        <end position="596"/>
    </location>
</feature>
<dbReference type="Pfam" id="PF26118">
    <property type="entry name" value="DUF8035"/>
    <property type="match status" value="1"/>
</dbReference>
<feature type="compositionally biased region" description="Pro residues" evidence="1">
    <location>
        <begin position="436"/>
        <end position="446"/>
    </location>
</feature>
<dbReference type="PANTHER" id="PTHR42081">
    <property type="entry name" value="ZINC FINGER PROTEIN DHHC DOMAIN CONTAINING PROTEIN"/>
    <property type="match status" value="1"/>
</dbReference>
<evidence type="ECO:0000313" key="4">
    <source>
        <dbReference type="Proteomes" id="UP001174694"/>
    </source>
</evidence>
<feature type="compositionally biased region" description="Basic and acidic residues" evidence="1">
    <location>
        <begin position="609"/>
        <end position="631"/>
    </location>
</feature>
<dbReference type="EMBL" id="JANBVO010000007">
    <property type="protein sequence ID" value="KAJ9150864.1"/>
    <property type="molecule type" value="Genomic_DNA"/>
</dbReference>
<feature type="compositionally biased region" description="Basic and acidic residues" evidence="1">
    <location>
        <begin position="272"/>
        <end position="281"/>
    </location>
</feature>
<accession>A0AA38S573</accession>
<feature type="region of interest" description="Disordered" evidence="1">
    <location>
        <begin position="573"/>
        <end position="791"/>
    </location>
</feature>
<feature type="compositionally biased region" description="Basic and acidic residues" evidence="1">
    <location>
        <begin position="681"/>
        <end position="742"/>
    </location>
</feature>
<comment type="caution">
    <text evidence="3">The sequence shown here is derived from an EMBL/GenBank/DDBJ whole genome shotgun (WGS) entry which is preliminary data.</text>
</comment>
<feature type="region of interest" description="Disordered" evidence="1">
    <location>
        <begin position="303"/>
        <end position="338"/>
    </location>
</feature>
<feature type="compositionally biased region" description="Basic and acidic residues" evidence="1">
    <location>
        <begin position="751"/>
        <end position="789"/>
    </location>
</feature>